<reference evidence="6 7" key="1">
    <citation type="submission" date="2020-04" db="EMBL/GenBank/DDBJ databases">
        <authorList>
            <person name="De Canck E."/>
        </authorList>
    </citation>
    <scope>NUCLEOTIDE SEQUENCE [LARGE SCALE GENOMIC DNA]</scope>
    <source>
        <strain evidence="6 7">LMG 28614</strain>
    </source>
</reference>
<dbReference type="RefSeq" id="WP_175152246.1">
    <property type="nucleotide sequence ID" value="NZ_CADIKK010000028.1"/>
</dbReference>
<dbReference type="Pfam" id="PF03466">
    <property type="entry name" value="LysR_substrate"/>
    <property type="match status" value="1"/>
</dbReference>
<protein>
    <submittedName>
        <fullName evidence="6">PCP degradation transcriptional activation protein</fullName>
    </submittedName>
</protein>
<keyword evidence="2" id="KW-0805">Transcription regulation</keyword>
<keyword evidence="4" id="KW-0804">Transcription</keyword>
<dbReference type="Proteomes" id="UP000494365">
    <property type="component" value="Unassembled WGS sequence"/>
</dbReference>
<dbReference type="GO" id="GO:0003677">
    <property type="term" value="F:DNA binding"/>
    <property type="evidence" value="ECO:0007669"/>
    <property type="project" value="UniProtKB-KW"/>
</dbReference>
<keyword evidence="3" id="KW-0238">DNA-binding</keyword>
<dbReference type="PANTHER" id="PTHR30118">
    <property type="entry name" value="HTH-TYPE TRANSCRIPTIONAL REGULATOR LEUO-RELATED"/>
    <property type="match status" value="1"/>
</dbReference>
<dbReference type="PANTHER" id="PTHR30118:SF15">
    <property type="entry name" value="TRANSCRIPTIONAL REGULATORY PROTEIN"/>
    <property type="match status" value="1"/>
</dbReference>
<evidence type="ECO:0000256" key="1">
    <source>
        <dbReference type="ARBA" id="ARBA00009437"/>
    </source>
</evidence>
<feature type="domain" description="HTH lysR-type" evidence="5">
    <location>
        <begin position="9"/>
        <end position="66"/>
    </location>
</feature>
<comment type="similarity">
    <text evidence="1">Belongs to the LysR transcriptional regulatory family.</text>
</comment>
<sequence>MDARQLREIDLNLLVVFKDIMETRNISATARRLNMSQPAASNALARLRATVGDELLVRSGQTMQPTRLAALIARDVEEGMTLLQAALSRRETFDPGSDARRFVIAMTDVGEVYFMPRLLAYCAQHAPHVRLEVSYASGAALRNGLQEGYIDLALGPHDDMSDSWLQVRLFKQHCVSLFRASHPFASQPPTTLAAYRAARHVFVSNPASPYVEIQQRMEKAGIRLSSNDQLSSFLTAPFIVAATDYVVTVPFKLAEQFAGPLSLRLIRPPIRLPELETHCFWHRRRLADLGLVWLRKVIVQLFAEHAAGQVKEETVALR</sequence>
<dbReference type="PROSITE" id="PS50931">
    <property type="entry name" value="HTH_LYSR"/>
    <property type="match status" value="1"/>
</dbReference>
<dbReference type="AlphaFoldDB" id="A0A6S7BS18"/>
<evidence type="ECO:0000256" key="4">
    <source>
        <dbReference type="ARBA" id="ARBA00023163"/>
    </source>
</evidence>
<dbReference type="InterPro" id="IPR036388">
    <property type="entry name" value="WH-like_DNA-bd_sf"/>
</dbReference>
<dbReference type="EMBL" id="CADIKK010000028">
    <property type="protein sequence ID" value="CAB3800558.1"/>
    <property type="molecule type" value="Genomic_DNA"/>
</dbReference>
<keyword evidence="7" id="KW-1185">Reference proteome</keyword>
<dbReference type="PRINTS" id="PR00039">
    <property type="entry name" value="HTHLYSR"/>
</dbReference>
<dbReference type="InterPro" id="IPR050389">
    <property type="entry name" value="LysR-type_TF"/>
</dbReference>
<evidence type="ECO:0000256" key="3">
    <source>
        <dbReference type="ARBA" id="ARBA00023125"/>
    </source>
</evidence>
<dbReference type="Pfam" id="PF00126">
    <property type="entry name" value="HTH_1"/>
    <property type="match status" value="1"/>
</dbReference>
<gene>
    <name evidence="6" type="primary">pcpR_7</name>
    <name evidence="6" type="ORF">LMG28614_05213</name>
</gene>
<dbReference type="Gene3D" id="3.40.190.10">
    <property type="entry name" value="Periplasmic binding protein-like II"/>
    <property type="match status" value="2"/>
</dbReference>
<name>A0A6S7BS18_9BURK</name>
<evidence type="ECO:0000256" key="2">
    <source>
        <dbReference type="ARBA" id="ARBA00023015"/>
    </source>
</evidence>
<dbReference type="SUPFAM" id="SSF53850">
    <property type="entry name" value="Periplasmic binding protein-like II"/>
    <property type="match status" value="1"/>
</dbReference>
<accession>A0A6S7BS18</accession>
<evidence type="ECO:0000313" key="7">
    <source>
        <dbReference type="Proteomes" id="UP000494365"/>
    </source>
</evidence>
<evidence type="ECO:0000259" key="5">
    <source>
        <dbReference type="PROSITE" id="PS50931"/>
    </source>
</evidence>
<dbReference type="GO" id="GO:0003700">
    <property type="term" value="F:DNA-binding transcription factor activity"/>
    <property type="evidence" value="ECO:0007669"/>
    <property type="project" value="InterPro"/>
</dbReference>
<organism evidence="6 7">
    <name type="scientific">Paraburkholderia ultramafica</name>
    <dbReference type="NCBI Taxonomy" id="1544867"/>
    <lineage>
        <taxon>Bacteria</taxon>
        <taxon>Pseudomonadati</taxon>
        <taxon>Pseudomonadota</taxon>
        <taxon>Betaproteobacteria</taxon>
        <taxon>Burkholderiales</taxon>
        <taxon>Burkholderiaceae</taxon>
        <taxon>Paraburkholderia</taxon>
    </lineage>
</organism>
<dbReference type="CDD" id="cd08459">
    <property type="entry name" value="PBP2_DntR_NahR_LinR_like"/>
    <property type="match status" value="1"/>
</dbReference>
<dbReference type="InterPro" id="IPR036390">
    <property type="entry name" value="WH_DNA-bd_sf"/>
</dbReference>
<proteinExistence type="inferred from homology"/>
<dbReference type="InterPro" id="IPR005119">
    <property type="entry name" value="LysR_subst-bd"/>
</dbReference>
<dbReference type="SUPFAM" id="SSF46785">
    <property type="entry name" value="Winged helix' DNA-binding domain"/>
    <property type="match status" value="1"/>
</dbReference>
<dbReference type="Gene3D" id="1.10.10.10">
    <property type="entry name" value="Winged helix-like DNA-binding domain superfamily/Winged helix DNA-binding domain"/>
    <property type="match status" value="1"/>
</dbReference>
<dbReference type="InterPro" id="IPR000847">
    <property type="entry name" value="LysR_HTH_N"/>
</dbReference>
<evidence type="ECO:0000313" key="6">
    <source>
        <dbReference type="EMBL" id="CAB3800558.1"/>
    </source>
</evidence>